<reference evidence="7 8" key="1">
    <citation type="submission" date="2024-09" db="EMBL/GenBank/DDBJ databases">
        <authorList>
            <person name="Sun Q."/>
            <person name="Mori K."/>
        </authorList>
    </citation>
    <scope>NUCLEOTIDE SEQUENCE [LARGE SCALE GENOMIC DNA]</scope>
    <source>
        <strain evidence="7 8">CECT 8726</strain>
    </source>
</reference>
<evidence type="ECO:0000256" key="5">
    <source>
        <dbReference type="ARBA" id="ARBA00023295"/>
    </source>
</evidence>
<dbReference type="Gene3D" id="3.20.20.300">
    <property type="entry name" value="Glycoside hydrolase, family 3, N-terminal domain"/>
    <property type="match status" value="1"/>
</dbReference>
<dbReference type="InterPro" id="IPR036962">
    <property type="entry name" value="Glyco_hydro_3_N_sf"/>
</dbReference>
<protein>
    <recommendedName>
        <fullName evidence="3">beta-N-acetylhexosaminidase</fullName>
        <ecNumber evidence="3">3.2.1.52</ecNumber>
    </recommendedName>
</protein>
<dbReference type="GO" id="GO:0016787">
    <property type="term" value="F:hydrolase activity"/>
    <property type="evidence" value="ECO:0007669"/>
    <property type="project" value="UniProtKB-KW"/>
</dbReference>
<accession>A0ABV5JFS4</accession>
<name>A0ABV5JFS4_9RHOB</name>
<evidence type="ECO:0000259" key="6">
    <source>
        <dbReference type="Pfam" id="PF00933"/>
    </source>
</evidence>
<dbReference type="PANTHER" id="PTHR30480">
    <property type="entry name" value="BETA-HEXOSAMINIDASE-RELATED"/>
    <property type="match status" value="1"/>
</dbReference>
<dbReference type="Proteomes" id="UP001589683">
    <property type="component" value="Unassembled WGS sequence"/>
</dbReference>
<keyword evidence="4 7" id="KW-0378">Hydrolase</keyword>
<sequence length="334" mass="36486">MGQGAYIFGCSGTVLQSKEIAFFNESDPWGFILFARNVESPVQLRKLTNDLRSSVGRDAPILIDQEGGRVARLTQPHWRQWQAPLDQVASYPDQAERSMYLRYRVIAAELRDVGVDVNCVPCADIAFPDTHPVLHNRCYGSDAETVVRVSRHVANASLDGGVLPVVKHIPGHGRATLDSHVDLPRVGAGLSELEETDFSTFRQLSDLPLGMSAHVVYDALDKDPATTSKVMINRIRDDIGFDGLLMTDDISMQALSGDVKSRTQASLRAGCDLILHCNGERAEMEQIADTAGHLAQSAQKRADAAILARKTPKPFDITAAEAELESLLGERING</sequence>
<comment type="caution">
    <text evidence="7">The sequence shown here is derived from an EMBL/GenBank/DDBJ whole genome shotgun (WGS) entry which is preliminary data.</text>
</comment>
<keyword evidence="8" id="KW-1185">Reference proteome</keyword>
<gene>
    <name evidence="7" type="ORF">ACFFUT_10990</name>
</gene>
<evidence type="ECO:0000256" key="1">
    <source>
        <dbReference type="ARBA" id="ARBA00001231"/>
    </source>
</evidence>
<comment type="catalytic activity">
    <reaction evidence="1">
        <text>Hydrolysis of terminal non-reducing N-acetyl-D-hexosamine residues in N-acetyl-beta-D-hexosaminides.</text>
        <dbReference type="EC" id="3.2.1.52"/>
    </reaction>
</comment>
<evidence type="ECO:0000256" key="4">
    <source>
        <dbReference type="ARBA" id="ARBA00022801"/>
    </source>
</evidence>
<evidence type="ECO:0000313" key="7">
    <source>
        <dbReference type="EMBL" id="MFB9232309.1"/>
    </source>
</evidence>
<dbReference type="EMBL" id="JBHMEA010000039">
    <property type="protein sequence ID" value="MFB9232309.1"/>
    <property type="molecule type" value="Genomic_DNA"/>
</dbReference>
<comment type="similarity">
    <text evidence="2">Belongs to the glycosyl hydrolase 3 family.</text>
</comment>
<evidence type="ECO:0000256" key="3">
    <source>
        <dbReference type="ARBA" id="ARBA00012663"/>
    </source>
</evidence>
<proteinExistence type="inferred from homology"/>
<feature type="domain" description="Glycoside hydrolase family 3 N-terminal" evidence="6">
    <location>
        <begin position="30"/>
        <end position="295"/>
    </location>
</feature>
<keyword evidence="5" id="KW-0326">Glycosidase</keyword>
<dbReference type="EC" id="3.2.1.52" evidence="3"/>
<evidence type="ECO:0000313" key="8">
    <source>
        <dbReference type="Proteomes" id="UP001589683"/>
    </source>
</evidence>
<dbReference type="InterPro" id="IPR001764">
    <property type="entry name" value="Glyco_hydro_3_N"/>
</dbReference>
<organism evidence="7 8">
    <name type="scientific">Pseudohalocynthiibacter aestuariivivens</name>
    <dbReference type="NCBI Taxonomy" id="1591409"/>
    <lineage>
        <taxon>Bacteria</taxon>
        <taxon>Pseudomonadati</taxon>
        <taxon>Pseudomonadota</taxon>
        <taxon>Alphaproteobacteria</taxon>
        <taxon>Rhodobacterales</taxon>
        <taxon>Paracoccaceae</taxon>
        <taxon>Pseudohalocynthiibacter</taxon>
    </lineage>
</organism>
<dbReference type="InterPro" id="IPR017853">
    <property type="entry name" value="GH"/>
</dbReference>
<dbReference type="SUPFAM" id="SSF51445">
    <property type="entry name" value="(Trans)glycosidases"/>
    <property type="match status" value="1"/>
</dbReference>
<dbReference type="Pfam" id="PF00933">
    <property type="entry name" value="Glyco_hydro_3"/>
    <property type="match status" value="1"/>
</dbReference>
<evidence type="ECO:0000256" key="2">
    <source>
        <dbReference type="ARBA" id="ARBA00005336"/>
    </source>
</evidence>
<dbReference type="RefSeq" id="WP_213888047.1">
    <property type="nucleotide sequence ID" value="NZ_JAGFNU010000002.1"/>
</dbReference>
<dbReference type="InterPro" id="IPR050226">
    <property type="entry name" value="NagZ_Beta-hexosaminidase"/>
</dbReference>
<dbReference type="PANTHER" id="PTHR30480:SF13">
    <property type="entry name" value="BETA-HEXOSAMINIDASE"/>
    <property type="match status" value="1"/>
</dbReference>